<dbReference type="InterPro" id="IPR027417">
    <property type="entry name" value="P-loop_NTPase"/>
</dbReference>
<dbReference type="Pfam" id="PF21010">
    <property type="entry name" value="HA2_C"/>
    <property type="match status" value="1"/>
</dbReference>
<evidence type="ECO:0000256" key="3">
    <source>
        <dbReference type="ARBA" id="ARBA00022806"/>
    </source>
</evidence>
<dbReference type="EC" id="3.6.4.13" evidence="1"/>
<dbReference type="GO" id="GO:0005730">
    <property type="term" value="C:nucleolus"/>
    <property type="evidence" value="ECO:0007669"/>
    <property type="project" value="TreeGrafter"/>
</dbReference>
<dbReference type="Proteomes" id="UP001163046">
    <property type="component" value="Unassembled WGS sequence"/>
</dbReference>
<comment type="caution">
    <text evidence="6">The sequence shown here is derived from an EMBL/GenBank/DDBJ whole genome shotgun (WGS) entry which is preliminary data.</text>
</comment>
<keyword evidence="3 6" id="KW-0067">ATP-binding</keyword>
<dbReference type="PANTHER" id="PTHR18934">
    <property type="entry name" value="ATP-DEPENDENT RNA HELICASE"/>
    <property type="match status" value="1"/>
</dbReference>
<evidence type="ECO:0000259" key="5">
    <source>
        <dbReference type="SMART" id="SM00847"/>
    </source>
</evidence>
<dbReference type="AlphaFoldDB" id="A0A9W9ZS23"/>
<keyword evidence="2" id="KW-0378">Hydrolase</keyword>
<evidence type="ECO:0000256" key="1">
    <source>
        <dbReference type="ARBA" id="ARBA00012552"/>
    </source>
</evidence>
<gene>
    <name evidence="6" type="primary">DHX33_4</name>
    <name evidence="6" type="ORF">OS493_018658</name>
</gene>
<protein>
    <recommendedName>
        <fullName evidence="1">RNA helicase</fullName>
        <ecNumber evidence="1">3.6.4.13</ecNumber>
    </recommendedName>
</protein>
<dbReference type="GO" id="GO:0016787">
    <property type="term" value="F:hydrolase activity"/>
    <property type="evidence" value="ECO:0007669"/>
    <property type="project" value="UniProtKB-KW"/>
</dbReference>
<evidence type="ECO:0000256" key="2">
    <source>
        <dbReference type="ARBA" id="ARBA00022801"/>
    </source>
</evidence>
<dbReference type="Gene3D" id="1.20.120.1080">
    <property type="match status" value="1"/>
</dbReference>
<reference evidence="6" key="1">
    <citation type="submission" date="2023-01" db="EMBL/GenBank/DDBJ databases">
        <title>Genome assembly of the deep-sea coral Lophelia pertusa.</title>
        <authorList>
            <person name="Herrera S."/>
            <person name="Cordes E."/>
        </authorList>
    </citation>
    <scope>NUCLEOTIDE SEQUENCE</scope>
    <source>
        <strain evidence="6">USNM1676648</strain>
        <tissue evidence="6">Polyp</tissue>
    </source>
</reference>
<keyword evidence="3 6" id="KW-0547">Nucleotide-binding</keyword>
<sequence length="197" mass="22444">MPLFIPKLVLTYCKYYQFQKHRLDSEQDGPGRETSGVCYRLYTEEQFDELKEMTTPEIQRCNLASVALQLMALDSIENALEQLLVLGAVRKGNSGYEVDAPWPSMANVPLEPKLAKVILSSKELNCSEEIITIVALLSVDSLTYTPQSKRDHAIAVRKKFISSEGDQRTLLNIYRAYKAVNGNKEWCYQHFIKLTDC</sequence>
<keyword evidence="3 6" id="KW-0347">Helicase</keyword>
<comment type="catalytic activity">
    <reaction evidence="4">
        <text>ATP + H2O = ADP + phosphate + H(+)</text>
        <dbReference type="Rhea" id="RHEA:13065"/>
        <dbReference type="ChEBI" id="CHEBI:15377"/>
        <dbReference type="ChEBI" id="CHEBI:15378"/>
        <dbReference type="ChEBI" id="CHEBI:30616"/>
        <dbReference type="ChEBI" id="CHEBI:43474"/>
        <dbReference type="ChEBI" id="CHEBI:456216"/>
        <dbReference type="EC" id="3.6.4.13"/>
    </reaction>
</comment>
<proteinExistence type="predicted"/>
<dbReference type="GO" id="GO:0003724">
    <property type="term" value="F:RNA helicase activity"/>
    <property type="evidence" value="ECO:0007669"/>
    <property type="project" value="UniProtKB-EC"/>
</dbReference>
<accession>A0A9W9ZS23</accession>
<feature type="domain" description="Helicase-associated" evidence="5">
    <location>
        <begin position="78"/>
        <end position="171"/>
    </location>
</feature>
<evidence type="ECO:0000313" key="6">
    <source>
        <dbReference type="EMBL" id="KAJ7384969.1"/>
    </source>
</evidence>
<dbReference type="GO" id="GO:0003725">
    <property type="term" value="F:double-stranded RNA binding"/>
    <property type="evidence" value="ECO:0007669"/>
    <property type="project" value="TreeGrafter"/>
</dbReference>
<dbReference type="OrthoDB" id="10253254at2759"/>
<dbReference type="GO" id="GO:0045943">
    <property type="term" value="P:positive regulation of transcription by RNA polymerase I"/>
    <property type="evidence" value="ECO:0007669"/>
    <property type="project" value="TreeGrafter"/>
</dbReference>
<dbReference type="SUPFAM" id="SSF52540">
    <property type="entry name" value="P-loop containing nucleoside triphosphate hydrolases"/>
    <property type="match status" value="1"/>
</dbReference>
<dbReference type="InterPro" id="IPR007502">
    <property type="entry name" value="Helicase-assoc_dom"/>
</dbReference>
<name>A0A9W9ZS23_9CNID</name>
<evidence type="ECO:0000313" key="7">
    <source>
        <dbReference type="Proteomes" id="UP001163046"/>
    </source>
</evidence>
<dbReference type="SMART" id="SM00847">
    <property type="entry name" value="HA2"/>
    <property type="match status" value="1"/>
</dbReference>
<keyword evidence="7" id="KW-1185">Reference proteome</keyword>
<organism evidence="6 7">
    <name type="scientific">Desmophyllum pertusum</name>
    <dbReference type="NCBI Taxonomy" id="174260"/>
    <lineage>
        <taxon>Eukaryota</taxon>
        <taxon>Metazoa</taxon>
        <taxon>Cnidaria</taxon>
        <taxon>Anthozoa</taxon>
        <taxon>Hexacorallia</taxon>
        <taxon>Scleractinia</taxon>
        <taxon>Caryophylliina</taxon>
        <taxon>Caryophylliidae</taxon>
        <taxon>Desmophyllum</taxon>
    </lineage>
</organism>
<dbReference type="EMBL" id="MU825883">
    <property type="protein sequence ID" value="KAJ7384969.1"/>
    <property type="molecule type" value="Genomic_DNA"/>
</dbReference>
<evidence type="ECO:0000256" key="4">
    <source>
        <dbReference type="ARBA" id="ARBA00047984"/>
    </source>
</evidence>
<dbReference type="PANTHER" id="PTHR18934:SF118">
    <property type="entry name" value="ATP-DEPENDENT RNA HELICASE DHX33"/>
    <property type="match status" value="1"/>
</dbReference>